<keyword evidence="5" id="KW-1185">Reference proteome</keyword>
<dbReference type="InterPro" id="IPR036465">
    <property type="entry name" value="vWFA_dom_sf"/>
</dbReference>
<dbReference type="Proteomes" id="UP000002218">
    <property type="component" value="Chromosome"/>
</dbReference>
<dbReference type="PROSITE" id="PS50234">
    <property type="entry name" value="VWFA"/>
    <property type="match status" value="1"/>
</dbReference>
<dbReference type="SUPFAM" id="SSF53300">
    <property type="entry name" value="vWA-like"/>
    <property type="match status" value="1"/>
</dbReference>
<dbReference type="Pfam" id="PF10138">
    <property type="entry name" value="vWA-TerF-like"/>
    <property type="match status" value="1"/>
</dbReference>
<gene>
    <name evidence="4" type="ordered locus">Namu_2192</name>
</gene>
<feature type="region of interest" description="Disordered" evidence="2">
    <location>
        <begin position="163"/>
        <end position="198"/>
    </location>
</feature>
<dbReference type="eggNOG" id="COG2310">
    <property type="taxonomic scope" value="Bacteria"/>
</dbReference>
<dbReference type="AlphaFoldDB" id="C8XJA4"/>
<dbReference type="EMBL" id="CP001737">
    <property type="protein sequence ID" value="ACV78569.1"/>
    <property type="molecule type" value="Genomic_DNA"/>
</dbReference>
<evidence type="ECO:0000256" key="2">
    <source>
        <dbReference type="SAM" id="MobiDB-lite"/>
    </source>
</evidence>
<reference evidence="5" key="1">
    <citation type="submission" date="2009-09" db="EMBL/GenBank/DDBJ databases">
        <title>The complete genome of Nakamurella multipartita DSM 44233.</title>
        <authorList>
            <consortium name="US DOE Joint Genome Institute (JGI-PGF)"/>
            <person name="Lucas S."/>
            <person name="Copeland A."/>
            <person name="Lapidus A."/>
            <person name="Glavina del Rio T."/>
            <person name="Dalin E."/>
            <person name="Tice H."/>
            <person name="Bruce D."/>
            <person name="Goodwin L."/>
            <person name="Pitluck S."/>
            <person name="Kyrpides N."/>
            <person name="Mavromatis K."/>
            <person name="Ivanova N."/>
            <person name="Ovchinnikova G."/>
            <person name="Sims D."/>
            <person name="Meincke L."/>
            <person name="Brettin T."/>
            <person name="Detter J.C."/>
            <person name="Han C."/>
            <person name="Larimer F."/>
            <person name="Land M."/>
            <person name="Hauser L."/>
            <person name="Markowitz V."/>
            <person name="Cheng J.-F."/>
            <person name="Hugenholtz P."/>
            <person name="Woyke T."/>
            <person name="Wu D."/>
            <person name="Klenk H.-P."/>
            <person name="Eisen J.A."/>
        </authorList>
    </citation>
    <scope>NUCLEOTIDE SEQUENCE [LARGE SCALE GENOMIC DNA]</scope>
    <source>
        <strain evidence="5">ATCC 700099 / DSM 44233 / CIP 104796 / JCM 9543 / NBRC 105858 / Y-104</strain>
    </source>
</reference>
<dbReference type="PANTHER" id="PTHR32097">
    <property type="entry name" value="CAMP-BINDING PROTEIN 1-RELATED"/>
    <property type="match status" value="1"/>
</dbReference>
<feature type="compositionally biased region" description="Pro residues" evidence="2">
    <location>
        <begin position="172"/>
        <end position="192"/>
    </location>
</feature>
<accession>C8XJA4</accession>
<dbReference type="STRING" id="479431.Namu_2192"/>
<dbReference type="InterPro" id="IPR051324">
    <property type="entry name" value="Stress/Tellurium_Resist"/>
</dbReference>
<feature type="domain" description="VWFA" evidence="3">
    <location>
        <begin position="233"/>
        <end position="416"/>
    </location>
</feature>
<evidence type="ECO:0000313" key="4">
    <source>
        <dbReference type="EMBL" id="ACV78569.1"/>
    </source>
</evidence>
<dbReference type="PANTHER" id="PTHR32097:SF4">
    <property type="entry name" value="GENERAL STRESS PROTEIN 16U"/>
    <property type="match status" value="1"/>
</dbReference>
<reference evidence="4 5" key="2">
    <citation type="journal article" date="2010" name="Stand. Genomic Sci.">
        <title>Complete genome sequence of Nakamurella multipartita type strain (Y-104).</title>
        <authorList>
            <person name="Tice H."/>
            <person name="Mayilraj S."/>
            <person name="Sims D."/>
            <person name="Lapidus A."/>
            <person name="Nolan M."/>
            <person name="Lucas S."/>
            <person name="Glavina Del Rio T."/>
            <person name="Copeland A."/>
            <person name="Cheng J.F."/>
            <person name="Meincke L."/>
            <person name="Bruce D."/>
            <person name="Goodwin L."/>
            <person name="Pitluck S."/>
            <person name="Ivanova N."/>
            <person name="Mavromatis K."/>
            <person name="Ovchinnikova G."/>
            <person name="Pati A."/>
            <person name="Chen A."/>
            <person name="Palaniappan K."/>
            <person name="Land M."/>
            <person name="Hauser L."/>
            <person name="Chang Y.J."/>
            <person name="Jeffries C.D."/>
            <person name="Detter J.C."/>
            <person name="Brettin T."/>
            <person name="Rohde M."/>
            <person name="Goker M."/>
            <person name="Bristow J."/>
            <person name="Eisen J.A."/>
            <person name="Markowitz V."/>
            <person name="Hugenholtz P."/>
            <person name="Kyrpides N.C."/>
            <person name="Klenk H.P."/>
            <person name="Chen F."/>
        </authorList>
    </citation>
    <scope>NUCLEOTIDE SEQUENCE [LARGE SCALE GENOMIC DNA]</scope>
    <source>
        <strain evidence="5">ATCC 700099 / DSM 44233 / CIP 104796 / JCM 9543 / NBRC 105858 / Y-104</strain>
    </source>
</reference>
<proteinExistence type="inferred from homology"/>
<protein>
    <submittedName>
        <fullName evidence="4">Stress protein</fullName>
    </submittedName>
</protein>
<name>C8XJA4_NAKMY</name>
<dbReference type="InParanoid" id="C8XJA4"/>
<evidence type="ECO:0000313" key="5">
    <source>
        <dbReference type="Proteomes" id="UP000002218"/>
    </source>
</evidence>
<dbReference type="InterPro" id="IPR002035">
    <property type="entry name" value="VWF_A"/>
</dbReference>
<dbReference type="OrthoDB" id="56224at2"/>
<dbReference type="InterPro" id="IPR019303">
    <property type="entry name" value="vWA_TerF_C"/>
</dbReference>
<dbReference type="InterPro" id="IPR003325">
    <property type="entry name" value="TerD"/>
</dbReference>
<comment type="similarity">
    <text evidence="1">Belongs to the CAPAB/TerDEXZ family.</text>
</comment>
<organism evidence="4 5">
    <name type="scientific">Nakamurella multipartita (strain ATCC 700099 / DSM 44233 / CIP 104796 / JCM 9543 / NBRC 105858 / Y-104)</name>
    <name type="common">Microsphaera multipartita</name>
    <dbReference type="NCBI Taxonomy" id="479431"/>
    <lineage>
        <taxon>Bacteria</taxon>
        <taxon>Bacillati</taxon>
        <taxon>Actinomycetota</taxon>
        <taxon>Actinomycetes</taxon>
        <taxon>Nakamurellales</taxon>
        <taxon>Nakamurellaceae</taxon>
        <taxon>Nakamurella</taxon>
    </lineage>
</organism>
<dbReference type="KEGG" id="nml:Namu_2192"/>
<dbReference type="CDD" id="cd06974">
    <property type="entry name" value="TerD_like"/>
    <property type="match status" value="1"/>
</dbReference>
<dbReference type="RefSeq" id="WP_015747461.1">
    <property type="nucleotide sequence ID" value="NC_013235.1"/>
</dbReference>
<evidence type="ECO:0000256" key="1">
    <source>
        <dbReference type="ARBA" id="ARBA00008775"/>
    </source>
</evidence>
<sequence>MTQLSRGANAPLSARRLTLSVRGARSGVVDLMAFQLTADRLVRTDEDLVFFNQPASPEGGVRLTAPDGLTLDLAAVPAVIETIAITVALADDQPGSLAGIAGLGVGVEPDGIDVPALGLTSERAAVLAEVYRRAGEWKLRSVSAGWTAGLAALVREHGVQVDEEPPAAAAAPAPPAAAPVAVPAPTPTPTPAGPRSVPGEERLSLVKRQTLDLRKKEVHRVLLTKGADAERVRVVMVIDKTGSMYQEFRTRLIHRVVERMVPVAIQLDTDGSLETYLYAKTFARLPDLRVADLETWPEEFLHLNGTHGGINYRKLGGSNDEIPILTELSGTARRGDPATLVLFFTDGGFYKRKEITRVIREASAKPIFWQFVGIGANDYGLLEKLDDMDGREVDNVDFFALDDIDQVTDAELYRRLLDEFPGWLRAARTKGIAAAAH</sequence>
<dbReference type="HOGENOM" id="CLU_030559_0_0_11"/>
<dbReference type="Gene3D" id="2.60.60.30">
    <property type="entry name" value="sav2460 like domains"/>
    <property type="match status" value="1"/>
</dbReference>
<dbReference type="Pfam" id="PF02342">
    <property type="entry name" value="TerD"/>
    <property type="match status" value="1"/>
</dbReference>
<evidence type="ECO:0000259" key="3">
    <source>
        <dbReference type="PROSITE" id="PS50234"/>
    </source>
</evidence>